<protein>
    <recommendedName>
        <fullName evidence="3">Addiction module antitoxin RelB</fullName>
    </recommendedName>
</protein>
<dbReference type="Gene3D" id="3.30.2310.20">
    <property type="entry name" value="RelE-like"/>
    <property type="match status" value="1"/>
</dbReference>
<gene>
    <name evidence="1" type="ORF">BWK73_48350</name>
</gene>
<dbReference type="Proteomes" id="UP000192491">
    <property type="component" value="Unassembled WGS sequence"/>
</dbReference>
<name>A0A1Y1Q9D6_9GAMM</name>
<dbReference type="SUPFAM" id="SSF143011">
    <property type="entry name" value="RelE-like"/>
    <property type="match status" value="1"/>
</dbReference>
<dbReference type="InterPro" id="IPR014056">
    <property type="entry name" value="TypeIITA-like_toxin_pred"/>
</dbReference>
<comment type="caution">
    <text evidence="1">The sequence shown here is derived from an EMBL/GenBank/DDBJ whole genome shotgun (WGS) entry which is preliminary data.</text>
</comment>
<reference evidence="1 2" key="1">
    <citation type="submission" date="2017-01" db="EMBL/GenBank/DDBJ databases">
        <title>Novel large sulfur bacteria in the metagenomes of groundwater-fed chemosynthetic microbial mats in the Lake Huron basin.</title>
        <authorList>
            <person name="Sharrar A.M."/>
            <person name="Flood B.E."/>
            <person name="Bailey J.V."/>
            <person name="Jones D.S."/>
            <person name="Biddanda B."/>
            <person name="Ruberg S.A."/>
            <person name="Marcus D.N."/>
            <person name="Dick G.J."/>
        </authorList>
    </citation>
    <scope>NUCLEOTIDE SEQUENCE [LARGE SCALE GENOMIC DNA]</scope>
    <source>
        <strain evidence="1">A8</strain>
    </source>
</reference>
<dbReference type="Pfam" id="PF05973">
    <property type="entry name" value="Gp49"/>
    <property type="match status" value="1"/>
</dbReference>
<evidence type="ECO:0000313" key="1">
    <source>
        <dbReference type="EMBL" id="OQX00460.1"/>
    </source>
</evidence>
<evidence type="ECO:0000313" key="2">
    <source>
        <dbReference type="Proteomes" id="UP000192491"/>
    </source>
</evidence>
<organism evidence="1 2">
    <name type="scientific">Thiothrix lacustris</name>
    <dbReference type="NCBI Taxonomy" id="525917"/>
    <lineage>
        <taxon>Bacteria</taxon>
        <taxon>Pseudomonadati</taxon>
        <taxon>Pseudomonadota</taxon>
        <taxon>Gammaproteobacteria</taxon>
        <taxon>Thiotrichales</taxon>
        <taxon>Thiotrichaceae</taxon>
        <taxon>Thiothrix</taxon>
    </lineage>
</organism>
<dbReference type="PIRSF" id="PIRSF028744">
    <property type="entry name" value="Addict_mod_HI1419"/>
    <property type="match status" value="1"/>
</dbReference>
<dbReference type="EMBL" id="MTEJ01000642">
    <property type="protein sequence ID" value="OQX00460.1"/>
    <property type="molecule type" value="Genomic_DNA"/>
</dbReference>
<dbReference type="InterPro" id="IPR035093">
    <property type="entry name" value="RelE/ParE_toxin_dom_sf"/>
</dbReference>
<sequence>MYVIETTEDFAAWFDALPRKVAFRITARIDRVKDGNFGDTKRLDESLSELRFFFGSGYRVYYTIRGGAIVLLLAGGDKSSQTKDIKKAKALLAAME</sequence>
<dbReference type="PANTHER" id="PTHR41791">
    <property type="entry name" value="SSL7039 PROTEIN"/>
    <property type="match status" value="1"/>
</dbReference>
<accession>A0A1Y1Q9D6</accession>
<dbReference type="AlphaFoldDB" id="A0A1Y1Q9D6"/>
<proteinExistence type="predicted"/>
<dbReference type="NCBIfam" id="TIGR02683">
    <property type="entry name" value="upstrm_HI1419"/>
    <property type="match status" value="1"/>
</dbReference>
<dbReference type="PANTHER" id="PTHR41791:SF1">
    <property type="entry name" value="SSL7039 PROTEIN"/>
    <property type="match status" value="1"/>
</dbReference>
<evidence type="ECO:0008006" key="3">
    <source>
        <dbReference type="Google" id="ProtNLM"/>
    </source>
</evidence>
<dbReference type="InterPro" id="IPR009241">
    <property type="entry name" value="HigB-like"/>
</dbReference>